<name>A0A1H2SQ34_9EURY</name>
<dbReference type="Pfam" id="PF03358">
    <property type="entry name" value="FMN_red"/>
    <property type="match status" value="1"/>
</dbReference>
<protein>
    <submittedName>
        <fullName evidence="7">Multimeric flavodoxin WrbA</fullName>
    </submittedName>
</protein>
<organism evidence="7 8">
    <name type="scientific">Methanohalophilus halophilus</name>
    <dbReference type="NCBI Taxonomy" id="2177"/>
    <lineage>
        <taxon>Archaea</taxon>
        <taxon>Methanobacteriati</taxon>
        <taxon>Methanobacteriota</taxon>
        <taxon>Stenosarchaea group</taxon>
        <taxon>Methanomicrobia</taxon>
        <taxon>Methanosarcinales</taxon>
        <taxon>Methanosarcinaceae</taxon>
        <taxon>Methanohalophilus</taxon>
    </lineage>
</organism>
<comment type="cofactor">
    <cofactor evidence="1">
        <name>FMN</name>
        <dbReference type="ChEBI" id="CHEBI:58210"/>
    </cofactor>
</comment>
<evidence type="ECO:0000313" key="7">
    <source>
        <dbReference type="EMBL" id="SDW33164.1"/>
    </source>
</evidence>
<gene>
    <name evidence="7" type="ORF">SAMN04515625_0727</name>
</gene>
<dbReference type="Gene3D" id="3.40.50.360">
    <property type="match status" value="1"/>
</dbReference>
<comment type="similarity">
    <text evidence="5">Belongs to the SsuE family. Isf subfamily.</text>
</comment>
<dbReference type="SUPFAM" id="SSF52218">
    <property type="entry name" value="Flavoproteins"/>
    <property type="match status" value="1"/>
</dbReference>
<dbReference type="Proteomes" id="UP000198669">
    <property type="component" value="Unassembled WGS sequence"/>
</dbReference>
<comment type="cofactor">
    <cofactor evidence="2">
        <name>[4Fe-4S] cluster</name>
        <dbReference type="ChEBI" id="CHEBI:49883"/>
    </cofactor>
</comment>
<evidence type="ECO:0000313" key="8">
    <source>
        <dbReference type="Proteomes" id="UP000198669"/>
    </source>
</evidence>
<feature type="domain" description="NADPH-dependent FMN reductase-like" evidence="6">
    <location>
        <begin position="25"/>
        <end position="125"/>
    </location>
</feature>
<dbReference type="GO" id="GO:0016491">
    <property type="term" value="F:oxidoreductase activity"/>
    <property type="evidence" value="ECO:0007669"/>
    <property type="project" value="InterPro"/>
</dbReference>
<evidence type="ECO:0000256" key="2">
    <source>
        <dbReference type="ARBA" id="ARBA00001966"/>
    </source>
</evidence>
<evidence type="ECO:0000259" key="6">
    <source>
        <dbReference type="Pfam" id="PF03358"/>
    </source>
</evidence>
<keyword evidence="4" id="KW-0288">FMN</keyword>
<keyword evidence="3" id="KW-0285">Flavoprotein</keyword>
<evidence type="ECO:0000256" key="4">
    <source>
        <dbReference type="ARBA" id="ARBA00022643"/>
    </source>
</evidence>
<dbReference type="RefSeq" id="WP_234970408.1">
    <property type="nucleotide sequence ID" value="NZ_CP017921.1"/>
</dbReference>
<dbReference type="PANTHER" id="PTHR43278">
    <property type="entry name" value="NAD(P)H-DEPENDENT FMN-CONTAINING OXIDOREDUCTASE YWQN-RELATED"/>
    <property type="match status" value="1"/>
</dbReference>
<dbReference type="AlphaFoldDB" id="A0A1H2SQ34"/>
<reference evidence="7 8" key="1">
    <citation type="submission" date="2016-10" db="EMBL/GenBank/DDBJ databases">
        <authorList>
            <person name="de Groot N.N."/>
        </authorList>
    </citation>
    <scope>NUCLEOTIDE SEQUENCE [LARGE SCALE GENOMIC DNA]</scope>
    <source>
        <strain evidence="7 8">Z-7982</strain>
    </source>
</reference>
<accession>A0A1H2SQ34</accession>
<dbReference type="InterPro" id="IPR029039">
    <property type="entry name" value="Flavoprotein-like_sf"/>
</dbReference>
<dbReference type="PANTHER" id="PTHR43278:SF4">
    <property type="entry name" value="NAD(P)H-DEPENDENT FMN-CONTAINING OXIDOREDUCTASE YWQN-RELATED"/>
    <property type="match status" value="1"/>
</dbReference>
<evidence type="ECO:0000256" key="1">
    <source>
        <dbReference type="ARBA" id="ARBA00001917"/>
    </source>
</evidence>
<dbReference type="InterPro" id="IPR051796">
    <property type="entry name" value="ISF_SsuE-like"/>
</dbReference>
<sequence length="218" mass="24598">MGYRGSGGRFHRIITEEEEYSITIDILGICASPRKGGNTYVLLDEVMEGAKRNGATVEIVHLRDYSIDSCVGCERCRQDKTCTRFHDGMNLLYPKIEEAKGMVLGSPTYNYNVTSLMKTFIDRLYPYYNFTDDRPREYSSRLAGQGRHACVFTIGEQPIIEDIGFSLEAMSYPLEALGYKVDKAMPVLNQFDRGVIKKDEAALKKAFEMGEELAGNLK</sequence>
<dbReference type="GeneID" id="30583921"/>
<dbReference type="EMBL" id="FNMU01000002">
    <property type="protein sequence ID" value="SDW33164.1"/>
    <property type="molecule type" value="Genomic_DNA"/>
</dbReference>
<evidence type="ECO:0000256" key="5">
    <source>
        <dbReference type="ARBA" id="ARBA00038292"/>
    </source>
</evidence>
<evidence type="ECO:0000256" key="3">
    <source>
        <dbReference type="ARBA" id="ARBA00022630"/>
    </source>
</evidence>
<dbReference type="InterPro" id="IPR005025">
    <property type="entry name" value="FMN_Rdtase-like_dom"/>
</dbReference>
<proteinExistence type="inferred from homology"/>